<evidence type="ECO:0000256" key="1">
    <source>
        <dbReference type="ARBA" id="ARBA00023027"/>
    </source>
</evidence>
<dbReference type="Gene3D" id="3.40.50.10140">
    <property type="entry name" value="Toll/interleukin-1 receptor homology (TIR) domain"/>
    <property type="match status" value="1"/>
</dbReference>
<reference evidence="3 4" key="1">
    <citation type="submission" date="2024-11" db="EMBL/GenBank/DDBJ databases">
        <title>A near-complete genome assembly of Cinchona calisaya.</title>
        <authorList>
            <person name="Lian D.C."/>
            <person name="Zhao X.W."/>
            <person name="Wei L."/>
        </authorList>
    </citation>
    <scope>NUCLEOTIDE SEQUENCE [LARGE SCALE GENOMIC DNA]</scope>
    <source>
        <tissue evidence="3">Nenye</tissue>
    </source>
</reference>
<keyword evidence="4" id="KW-1185">Reference proteome</keyword>
<organism evidence="3 4">
    <name type="scientific">Cinchona calisaya</name>
    <dbReference type="NCBI Taxonomy" id="153742"/>
    <lineage>
        <taxon>Eukaryota</taxon>
        <taxon>Viridiplantae</taxon>
        <taxon>Streptophyta</taxon>
        <taxon>Embryophyta</taxon>
        <taxon>Tracheophyta</taxon>
        <taxon>Spermatophyta</taxon>
        <taxon>Magnoliopsida</taxon>
        <taxon>eudicotyledons</taxon>
        <taxon>Gunneridae</taxon>
        <taxon>Pentapetalae</taxon>
        <taxon>asterids</taxon>
        <taxon>lamiids</taxon>
        <taxon>Gentianales</taxon>
        <taxon>Rubiaceae</taxon>
        <taxon>Cinchonoideae</taxon>
        <taxon>Cinchoneae</taxon>
        <taxon>Cinchona</taxon>
    </lineage>
</organism>
<dbReference type="PANTHER" id="PTHR32009">
    <property type="entry name" value="TMV RESISTANCE PROTEIN N-LIKE"/>
    <property type="match status" value="1"/>
</dbReference>
<feature type="domain" description="TIR" evidence="2">
    <location>
        <begin position="39"/>
        <end position="144"/>
    </location>
</feature>
<dbReference type="Pfam" id="PF01582">
    <property type="entry name" value="TIR"/>
    <property type="match status" value="1"/>
</dbReference>
<protein>
    <recommendedName>
        <fullName evidence="2">TIR domain-containing protein</fullName>
    </recommendedName>
</protein>
<dbReference type="SMART" id="SM00255">
    <property type="entry name" value="TIR"/>
    <property type="match status" value="1"/>
</dbReference>
<dbReference type="Proteomes" id="UP001630127">
    <property type="component" value="Unassembled WGS sequence"/>
</dbReference>
<name>A0ABD3AES3_9GENT</name>
<dbReference type="InterPro" id="IPR035897">
    <property type="entry name" value="Toll_tir_struct_dom_sf"/>
</dbReference>
<dbReference type="PROSITE" id="PS50104">
    <property type="entry name" value="TIR"/>
    <property type="match status" value="1"/>
</dbReference>
<sequence length="144" mass="16632">MDSFSYEEESKITLVLTTRLTDYSQSSCIDISESSALTWTYDVFLNFRGEDTRRSFVEHLYQALNSKGVFTYKNNQILEKGKSISPELLQSIVESLIAIIVFSKDYASSTWFLEELVNIMESHNNNVQIVFPIFYDVDPSDVRK</sequence>
<dbReference type="AlphaFoldDB" id="A0ABD3AES3"/>
<dbReference type="SUPFAM" id="SSF52200">
    <property type="entry name" value="Toll/Interleukin receptor TIR domain"/>
    <property type="match status" value="1"/>
</dbReference>
<dbReference type="PANTHER" id="PTHR32009:SF109">
    <property type="entry name" value="TOLL-INTERLEUKIN-RESISTANCE (TIR) DOMAIN FAMILY PROTEIN"/>
    <property type="match status" value="1"/>
</dbReference>
<dbReference type="EMBL" id="JBJUIK010000004">
    <property type="protein sequence ID" value="KAL3530330.1"/>
    <property type="molecule type" value="Genomic_DNA"/>
</dbReference>
<gene>
    <name evidence="3" type="ORF">ACH5RR_009652</name>
</gene>
<evidence type="ECO:0000259" key="2">
    <source>
        <dbReference type="PROSITE" id="PS50104"/>
    </source>
</evidence>
<accession>A0ABD3AES3</accession>
<keyword evidence="1" id="KW-0520">NAD</keyword>
<dbReference type="InterPro" id="IPR000157">
    <property type="entry name" value="TIR_dom"/>
</dbReference>
<proteinExistence type="predicted"/>
<evidence type="ECO:0000313" key="4">
    <source>
        <dbReference type="Proteomes" id="UP001630127"/>
    </source>
</evidence>
<comment type="caution">
    <text evidence="3">The sequence shown here is derived from an EMBL/GenBank/DDBJ whole genome shotgun (WGS) entry which is preliminary data.</text>
</comment>
<evidence type="ECO:0000313" key="3">
    <source>
        <dbReference type="EMBL" id="KAL3530330.1"/>
    </source>
</evidence>